<reference evidence="1" key="2">
    <citation type="journal article" date="2015" name="Fish Shellfish Immunol.">
        <title>Early steps in the European eel (Anguilla anguilla)-Vibrio vulnificus interaction in the gills: Role of the RtxA13 toxin.</title>
        <authorList>
            <person name="Callol A."/>
            <person name="Pajuelo D."/>
            <person name="Ebbesson L."/>
            <person name="Teles M."/>
            <person name="MacKenzie S."/>
            <person name="Amaro C."/>
        </authorList>
    </citation>
    <scope>NUCLEOTIDE SEQUENCE</scope>
</reference>
<reference evidence="1" key="1">
    <citation type="submission" date="2014-11" db="EMBL/GenBank/DDBJ databases">
        <authorList>
            <person name="Amaro Gonzalez C."/>
        </authorList>
    </citation>
    <scope>NUCLEOTIDE SEQUENCE</scope>
</reference>
<proteinExistence type="predicted"/>
<dbReference type="EMBL" id="GBXM01018533">
    <property type="protein sequence ID" value="JAH90044.1"/>
    <property type="molecule type" value="Transcribed_RNA"/>
</dbReference>
<dbReference type="AlphaFoldDB" id="A0A0E9WI21"/>
<accession>A0A0E9WI21</accession>
<protein>
    <submittedName>
        <fullName evidence="1">Uncharacterized protein</fullName>
    </submittedName>
</protein>
<evidence type="ECO:0000313" key="1">
    <source>
        <dbReference type="EMBL" id="JAH90044.1"/>
    </source>
</evidence>
<organism evidence="1">
    <name type="scientific">Anguilla anguilla</name>
    <name type="common">European freshwater eel</name>
    <name type="synonym">Muraena anguilla</name>
    <dbReference type="NCBI Taxonomy" id="7936"/>
    <lineage>
        <taxon>Eukaryota</taxon>
        <taxon>Metazoa</taxon>
        <taxon>Chordata</taxon>
        <taxon>Craniata</taxon>
        <taxon>Vertebrata</taxon>
        <taxon>Euteleostomi</taxon>
        <taxon>Actinopterygii</taxon>
        <taxon>Neopterygii</taxon>
        <taxon>Teleostei</taxon>
        <taxon>Anguilliformes</taxon>
        <taxon>Anguillidae</taxon>
        <taxon>Anguilla</taxon>
    </lineage>
</organism>
<sequence length="22" mass="2457">MPVLSNQHPHSLDILKSQLGIE</sequence>
<name>A0A0E9WI21_ANGAN</name>